<dbReference type="OrthoDB" id="8612906at2"/>
<sequence>MSAIIEDNTNLDELIKDLEYIETATITVGLVGSIDSDLLISAGANEFGAVIKPKNSKWLTIPLLPELRGKSPRSISGLKFIPPKKGKSSAMLAKLEGGHLTPLFILTKKVIISERSWLRGTFDLQSFQEAVFEEYEKGIQDFFNGEIEAIQVLHRIGLRAVSEIKNRIANNDPPFKDLSGLTSSLKGNTKPLRDKLRLFNAINYAIDGKVAA</sequence>
<accession>A0A396Z6W9</accession>
<protein>
    <submittedName>
        <fullName evidence="1">Uncharacterized protein</fullName>
    </submittedName>
</protein>
<evidence type="ECO:0000313" key="2">
    <source>
        <dbReference type="Proteomes" id="UP000265798"/>
    </source>
</evidence>
<comment type="caution">
    <text evidence="1">The sequence shown here is derived from an EMBL/GenBank/DDBJ whole genome shotgun (WGS) entry which is preliminary data.</text>
</comment>
<gene>
    <name evidence="1" type="ORF">DLM75_12930</name>
</gene>
<proteinExistence type="predicted"/>
<dbReference type="EMBL" id="QHCT01000003">
    <property type="protein sequence ID" value="RHX89853.1"/>
    <property type="molecule type" value="Genomic_DNA"/>
</dbReference>
<evidence type="ECO:0000313" key="1">
    <source>
        <dbReference type="EMBL" id="RHX89853.1"/>
    </source>
</evidence>
<name>A0A396Z6W9_9LEPT</name>
<dbReference type="Proteomes" id="UP000265798">
    <property type="component" value="Unassembled WGS sequence"/>
</dbReference>
<dbReference type="AlphaFoldDB" id="A0A396Z6W9"/>
<reference evidence="2" key="1">
    <citation type="submission" date="2018-05" db="EMBL/GenBank/DDBJ databases">
        <title>Leptospira yasudae sp. nov. and Leptospira stimsonii sp. nov., two pathogenic species of the genus Leptospira isolated from environmental sources.</title>
        <authorList>
            <person name="Casanovas-Massana A."/>
            <person name="Hamond C."/>
            <person name="Santos L.A."/>
            <person name="Hacker K.P."/>
            <person name="Balassiano I."/>
            <person name="Medeiros M.A."/>
            <person name="Reis M.G."/>
            <person name="Ko A.I."/>
            <person name="Wunder E.A."/>
        </authorList>
    </citation>
    <scope>NUCLEOTIDE SEQUENCE [LARGE SCALE GENOMIC DNA]</scope>
    <source>
        <strain evidence="2">Yale</strain>
    </source>
</reference>
<organism evidence="1 2">
    <name type="scientific">Leptospira stimsonii</name>
    <dbReference type="NCBI Taxonomy" id="2202203"/>
    <lineage>
        <taxon>Bacteria</taxon>
        <taxon>Pseudomonadati</taxon>
        <taxon>Spirochaetota</taxon>
        <taxon>Spirochaetia</taxon>
        <taxon>Leptospirales</taxon>
        <taxon>Leptospiraceae</taxon>
        <taxon>Leptospira</taxon>
    </lineage>
</organism>
<dbReference type="RefSeq" id="WP_118968919.1">
    <property type="nucleotide sequence ID" value="NZ_QHCT01000003.1"/>
</dbReference>